<proteinExistence type="predicted"/>
<keyword evidence="1" id="KW-0963">Cytoplasm</keyword>
<keyword evidence="2" id="KW-0831">Ubiquinone biosynthesis</keyword>
<gene>
    <name evidence="4" type="ORF">MNB_SUP05-6-3</name>
</gene>
<dbReference type="GO" id="GO:0006744">
    <property type="term" value="P:ubiquinone biosynthetic process"/>
    <property type="evidence" value="ECO:0007669"/>
    <property type="project" value="UniProtKB-KW"/>
</dbReference>
<evidence type="ECO:0000256" key="1">
    <source>
        <dbReference type="ARBA" id="ARBA00022490"/>
    </source>
</evidence>
<dbReference type="GO" id="GO:0005829">
    <property type="term" value="C:cytosol"/>
    <property type="evidence" value="ECO:0007669"/>
    <property type="project" value="TreeGrafter"/>
</dbReference>
<keyword evidence="3 4" id="KW-0456">Lyase</keyword>
<dbReference type="EMBL" id="FPHV01000107">
    <property type="protein sequence ID" value="SFV81854.1"/>
    <property type="molecule type" value="Genomic_DNA"/>
</dbReference>
<dbReference type="AlphaFoldDB" id="A0A1W1DK96"/>
<dbReference type="InterPro" id="IPR007440">
    <property type="entry name" value="Chorismate--pyruvate_lyase"/>
</dbReference>
<protein>
    <submittedName>
        <fullName evidence="4">Chorismate--pyruvate lyase</fullName>
        <ecNumber evidence="4">4.1.3.40</ecNumber>
    </submittedName>
</protein>
<evidence type="ECO:0000313" key="4">
    <source>
        <dbReference type="EMBL" id="SFV81854.1"/>
    </source>
</evidence>
<organism evidence="4">
    <name type="scientific">hydrothermal vent metagenome</name>
    <dbReference type="NCBI Taxonomy" id="652676"/>
    <lineage>
        <taxon>unclassified sequences</taxon>
        <taxon>metagenomes</taxon>
        <taxon>ecological metagenomes</taxon>
    </lineage>
</organism>
<reference evidence="4" key="1">
    <citation type="submission" date="2016-10" db="EMBL/GenBank/DDBJ databases">
        <authorList>
            <person name="de Groot N.N."/>
        </authorList>
    </citation>
    <scope>NUCLEOTIDE SEQUENCE</scope>
</reference>
<sequence>MINTQDLIWQSLKQARDVPNAVMYWLDDDQSLTAKLKRKFDDFAVNVLLQTQLEPHQNEAAILDFTGDSIIREVELLGNTQVMVFARSVIPITNDTKDLLSIGSKPLGEVLFNDPTIIRGPLQITHTGSTWGRRSTFTIGTTKLLVSEFFLECLYA</sequence>
<dbReference type="GO" id="GO:0008813">
    <property type="term" value="F:chorismate lyase activity"/>
    <property type="evidence" value="ECO:0007669"/>
    <property type="project" value="UniProtKB-EC"/>
</dbReference>
<accession>A0A1W1DK96</accession>
<name>A0A1W1DK96_9ZZZZ</name>
<dbReference type="Gene3D" id="3.40.1410.10">
    <property type="entry name" value="Chorismate lyase-like"/>
    <property type="match status" value="1"/>
</dbReference>
<dbReference type="PANTHER" id="PTHR38683:SF1">
    <property type="entry name" value="CHORISMATE PYRUVATE-LYASE"/>
    <property type="match status" value="1"/>
</dbReference>
<dbReference type="Pfam" id="PF04345">
    <property type="entry name" value="Chor_lyase"/>
    <property type="match status" value="1"/>
</dbReference>
<keyword evidence="4" id="KW-0670">Pyruvate</keyword>
<dbReference type="EC" id="4.1.3.40" evidence="4"/>
<evidence type="ECO:0000256" key="3">
    <source>
        <dbReference type="ARBA" id="ARBA00023239"/>
    </source>
</evidence>
<dbReference type="SUPFAM" id="SSF64288">
    <property type="entry name" value="Chorismate lyase-like"/>
    <property type="match status" value="1"/>
</dbReference>
<dbReference type="InterPro" id="IPR028978">
    <property type="entry name" value="Chorismate_lyase_/UTRA_dom_sf"/>
</dbReference>
<evidence type="ECO:0000256" key="2">
    <source>
        <dbReference type="ARBA" id="ARBA00022688"/>
    </source>
</evidence>
<dbReference type="PANTHER" id="PTHR38683">
    <property type="entry name" value="CHORISMATE PYRUVATE-LYASE"/>
    <property type="match status" value="1"/>
</dbReference>